<feature type="transmembrane region" description="Helical" evidence="17">
    <location>
        <begin position="351"/>
        <end position="367"/>
    </location>
</feature>
<dbReference type="GO" id="GO:0061630">
    <property type="term" value="F:ubiquitin protein ligase activity"/>
    <property type="evidence" value="ECO:0007669"/>
    <property type="project" value="UniProtKB-EC"/>
</dbReference>
<evidence type="ECO:0000256" key="8">
    <source>
        <dbReference type="ARBA" id="ARBA00022723"/>
    </source>
</evidence>
<keyword evidence="13 17" id="KW-1133">Transmembrane helix</keyword>
<keyword evidence="11" id="KW-0256">Endoplasmic reticulum</keyword>
<evidence type="ECO:0000259" key="18">
    <source>
        <dbReference type="PROSITE" id="PS50089"/>
    </source>
</evidence>
<feature type="compositionally biased region" description="Low complexity" evidence="16">
    <location>
        <begin position="31"/>
        <end position="48"/>
    </location>
</feature>
<dbReference type="GO" id="GO:0043161">
    <property type="term" value="P:proteasome-mediated ubiquitin-dependent protein catabolic process"/>
    <property type="evidence" value="ECO:0007669"/>
    <property type="project" value="TreeGrafter"/>
</dbReference>
<evidence type="ECO:0000256" key="4">
    <source>
        <dbReference type="ARBA" id="ARBA00010089"/>
    </source>
</evidence>
<keyword evidence="12" id="KW-0862">Zinc</keyword>
<proteinExistence type="inferred from homology"/>
<dbReference type="PANTHER" id="PTHR22763:SF184">
    <property type="entry name" value="E3 UBIQUITIN-PROTEIN LIGASE SYNOVIOLIN"/>
    <property type="match status" value="1"/>
</dbReference>
<dbReference type="Pfam" id="PF13639">
    <property type="entry name" value="zf-RING_2"/>
    <property type="match status" value="1"/>
</dbReference>
<evidence type="ECO:0000256" key="11">
    <source>
        <dbReference type="ARBA" id="ARBA00022824"/>
    </source>
</evidence>
<dbReference type="OrthoDB" id="7759664at2759"/>
<feature type="compositionally biased region" description="Basic and acidic residues" evidence="16">
    <location>
        <begin position="18"/>
        <end position="30"/>
    </location>
</feature>
<evidence type="ECO:0000256" key="12">
    <source>
        <dbReference type="ARBA" id="ARBA00022833"/>
    </source>
</evidence>
<accession>A0A9N8H4B0</accession>
<dbReference type="GO" id="GO:0016874">
    <property type="term" value="F:ligase activity"/>
    <property type="evidence" value="ECO:0007669"/>
    <property type="project" value="UniProtKB-KW"/>
</dbReference>
<evidence type="ECO:0000256" key="3">
    <source>
        <dbReference type="ARBA" id="ARBA00004906"/>
    </source>
</evidence>
<feature type="compositionally biased region" description="Acidic residues" evidence="16">
    <location>
        <begin position="485"/>
        <end position="498"/>
    </location>
</feature>
<keyword evidence="9 15" id="KW-0863">Zinc-finger</keyword>
<keyword evidence="20" id="KW-1185">Reference proteome</keyword>
<dbReference type="GO" id="GO:0005789">
    <property type="term" value="C:endoplasmic reticulum membrane"/>
    <property type="evidence" value="ECO:0007669"/>
    <property type="project" value="UniProtKB-SubCell"/>
</dbReference>
<sequence length="609" mass="69424">MADPAAVVPVGNEGESDEERRRREQEEAMERLLLQQEQEQAWQDNLLQDNDDDHAPHDHHHEDHPEPPAMMNNNDNNNNNHDMMPPPQSSSSSPGLLRSLSYTQTSLFAALLLVFYALRTRQQWYLALVYIRSSKAAYIILANALIATCVGVFRAVTKTFLGGLRLHEAEGVGDFFRWNVTETCLALTMFRSELTVSNGILFLILVLAKCLHWVADLREGHLRVTEESIVVGAPGSIWQGWPVLQWQHAKLWFLLILLQVLDIFAVQWTGNDILTHGPSVSILFGFEAAILLVSAWNNLVLWHLHALDGWMHYLHEQTTPDQRMHRWIHPWKEHKATFTFAVEVQAQALKFLFYVIFFAIVLTYYGMPINLFREVYVSFQALKQRLVAFAKYRRLMASMNRFQSVTEDELEAAGRDCIICRDDMTINDCKKLPGCGHIFHKSCLREWLVQQQTCPTCRGDISAMEAQAVAEAARRAAAEARAAQEEEEEEMEAEEEETPESHPAQETTTTTEHHESHTTNPPPPPPVVEEQSPFPALYRVVKDEGADVWDEAHTAVGRTVPFGVVVLCQALQWKQEVGFMMQVPDGWVHEDTVVRVRTLGAFFNNNNKK</sequence>
<dbReference type="GO" id="GO:0036503">
    <property type="term" value="P:ERAD pathway"/>
    <property type="evidence" value="ECO:0007669"/>
    <property type="project" value="TreeGrafter"/>
</dbReference>
<feature type="compositionally biased region" description="Low complexity" evidence="16">
    <location>
        <begin position="501"/>
        <end position="510"/>
    </location>
</feature>
<dbReference type="SMART" id="SM00184">
    <property type="entry name" value="RING"/>
    <property type="match status" value="1"/>
</dbReference>
<evidence type="ECO:0000256" key="17">
    <source>
        <dbReference type="SAM" id="Phobius"/>
    </source>
</evidence>
<feature type="region of interest" description="Disordered" evidence="16">
    <location>
        <begin position="1"/>
        <end position="96"/>
    </location>
</feature>
<comment type="caution">
    <text evidence="19">The sequence shown here is derived from an EMBL/GenBank/DDBJ whole genome shotgun (WGS) entry which is preliminary data.</text>
</comment>
<dbReference type="InterPro" id="IPR050731">
    <property type="entry name" value="HRD1_E3_ubiq-ligases"/>
</dbReference>
<keyword evidence="14 17" id="KW-0472">Membrane</keyword>
<feature type="transmembrane region" description="Helical" evidence="17">
    <location>
        <begin position="196"/>
        <end position="215"/>
    </location>
</feature>
<dbReference type="EMBL" id="CAICTM010000006">
    <property type="protein sequence ID" value="CAB9496543.1"/>
    <property type="molecule type" value="Genomic_DNA"/>
</dbReference>
<keyword evidence="8" id="KW-0479">Metal-binding</keyword>
<feature type="domain" description="RING-type" evidence="18">
    <location>
        <begin position="417"/>
        <end position="458"/>
    </location>
</feature>
<comment type="similarity">
    <text evidence="4">Belongs to the HRD1 family.</text>
</comment>
<protein>
    <recommendedName>
        <fullName evidence="5">RING-type E3 ubiquitin transferase</fullName>
        <ecNumber evidence="5">2.3.2.27</ecNumber>
    </recommendedName>
</protein>
<dbReference type="InterPro" id="IPR001841">
    <property type="entry name" value="Znf_RING"/>
</dbReference>
<dbReference type="EC" id="2.3.2.27" evidence="5"/>
<feature type="transmembrane region" description="Helical" evidence="17">
    <location>
        <begin position="138"/>
        <end position="156"/>
    </location>
</feature>
<evidence type="ECO:0000256" key="5">
    <source>
        <dbReference type="ARBA" id="ARBA00012483"/>
    </source>
</evidence>
<keyword evidence="10" id="KW-0833">Ubl conjugation pathway</keyword>
<evidence type="ECO:0000256" key="16">
    <source>
        <dbReference type="SAM" id="MobiDB-lite"/>
    </source>
</evidence>
<dbReference type="InterPro" id="IPR058051">
    <property type="entry name" value="Znf_RING_synoviolin"/>
</dbReference>
<gene>
    <name evidence="19" type="ORF">SEMRO_6_G005140.1</name>
</gene>
<dbReference type="Gene3D" id="3.30.40.10">
    <property type="entry name" value="Zinc/RING finger domain, C3HC4 (zinc finger)"/>
    <property type="match status" value="1"/>
</dbReference>
<name>A0A9N8H4B0_9STRA</name>
<reference evidence="19" key="1">
    <citation type="submission" date="2020-06" db="EMBL/GenBank/DDBJ databases">
        <authorList>
            <consortium name="Plant Systems Biology data submission"/>
        </authorList>
    </citation>
    <scope>NUCLEOTIDE SEQUENCE</scope>
    <source>
        <strain evidence="19">D6</strain>
    </source>
</reference>
<evidence type="ECO:0000256" key="2">
    <source>
        <dbReference type="ARBA" id="ARBA00004477"/>
    </source>
</evidence>
<feature type="transmembrane region" description="Helical" evidence="17">
    <location>
        <begin position="99"/>
        <end position="118"/>
    </location>
</feature>
<comment type="catalytic activity">
    <reaction evidence="1">
        <text>S-ubiquitinyl-[E2 ubiquitin-conjugating enzyme]-L-cysteine + [acceptor protein]-L-lysine = [E2 ubiquitin-conjugating enzyme]-L-cysteine + N(6)-ubiquitinyl-[acceptor protein]-L-lysine.</text>
        <dbReference type="EC" id="2.3.2.27"/>
    </reaction>
</comment>
<evidence type="ECO:0000313" key="19">
    <source>
        <dbReference type="EMBL" id="CAB9496543.1"/>
    </source>
</evidence>
<dbReference type="Proteomes" id="UP001153069">
    <property type="component" value="Unassembled WGS sequence"/>
</dbReference>
<feature type="compositionally biased region" description="Basic and acidic residues" evidence="16">
    <location>
        <begin position="53"/>
        <end position="66"/>
    </location>
</feature>
<dbReference type="InterPro" id="IPR057992">
    <property type="entry name" value="TPR_SYVN1_N"/>
</dbReference>
<evidence type="ECO:0000256" key="9">
    <source>
        <dbReference type="ARBA" id="ARBA00022771"/>
    </source>
</evidence>
<keyword evidence="6" id="KW-0808">Transferase</keyword>
<evidence type="ECO:0000256" key="6">
    <source>
        <dbReference type="ARBA" id="ARBA00022679"/>
    </source>
</evidence>
<feature type="compositionally biased region" description="Low complexity" evidence="16">
    <location>
        <begin position="69"/>
        <end position="96"/>
    </location>
</feature>
<dbReference type="PROSITE" id="PS50089">
    <property type="entry name" value="ZF_RING_2"/>
    <property type="match status" value="1"/>
</dbReference>
<comment type="subcellular location">
    <subcellularLocation>
        <location evidence="2">Endoplasmic reticulum membrane</location>
        <topology evidence="2">Multi-pass membrane protein</topology>
    </subcellularLocation>
</comment>
<dbReference type="Pfam" id="PF25563">
    <property type="entry name" value="TPR_SYVN1_N"/>
    <property type="match status" value="1"/>
</dbReference>
<feature type="region of interest" description="Disordered" evidence="16">
    <location>
        <begin position="476"/>
        <end position="531"/>
    </location>
</feature>
<dbReference type="AlphaFoldDB" id="A0A9N8H4B0"/>
<feature type="transmembrane region" description="Helical" evidence="17">
    <location>
        <begin position="282"/>
        <end position="304"/>
    </location>
</feature>
<dbReference type="SUPFAM" id="SSF57850">
    <property type="entry name" value="RING/U-box"/>
    <property type="match status" value="1"/>
</dbReference>
<dbReference type="PANTHER" id="PTHR22763">
    <property type="entry name" value="RING ZINC FINGER PROTEIN"/>
    <property type="match status" value="1"/>
</dbReference>
<evidence type="ECO:0000256" key="1">
    <source>
        <dbReference type="ARBA" id="ARBA00000900"/>
    </source>
</evidence>
<evidence type="ECO:0000256" key="7">
    <source>
        <dbReference type="ARBA" id="ARBA00022692"/>
    </source>
</evidence>
<evidence type="ECO:0000313" key="20">
    <source>
        <dbReference type="Proteomes" id="UP001153069"/>
    </source>
</evidence>
<evidence type="ECO:0000256" key="13">
    <source>
        <dbReference type="ARBA" id="ARBA00022989"/>
    </source>
</evidence>
<evidence type="ECO:0000256" key="14">
    <source>
        <dbReference type="ARBA" id="ARBA00023136"/>
    </source>
</evidence>
<evidence type="ECO:0000256" key="15">
    <source>
        <dbReference type="PROSITE-ProRule" id="PRU00175"/>
    </source>
</evidence>
<keyword evidence="19" id="KW-0436">Ligase</keyword>
<keyword evidence="7 17" id="KW-0812">Transmembrane</keyword>
<feature type="transmembrane region" description="Helical" evidence="17">
    <location>
        <begin position="251"/>
        <end position="270"/>
    </location>
</feature>
<comment type="pathway">
    <text evidence="3">Protein modification; protein ubiquitination.</text>
</comment>
<dbReference type="GO" id="GO:0008270">
    <property type="term" value="F:zinc ion binding"/>
    <property type="evidence" value="ECO:0007669"/>
    <property type="project" value="UniProtKB-KW"/>
</dbReference>
<dbReference type="InterPro" id="IPR013083">
    <property type="entry name" value="Znf_RING/FYVE/PHD"/>
</dbReference>
<dbReference type="CDD" id="cd16479">
    <property type="entry name" value="RING-H2_synoviolin"/>
    <property type="match status" value="1"/>
</dbReference>
<evidence type="ECO:0000256" key="10">
    <source>
        <dbReference type="ARBA" id="ARBA00022786"/>
    </source>
</evidence>
<organism evidence="19 20">
    <name type="scientific">Seminavis robusta</name>
    <dbReference type="NCBI Taxonomy" id="568900"/>
    <lineage>
        <taxon>Eukaryota</taxon>
        <taxon>Sar</taxon>
        <taxon>Stramenopiles</taxon>
        <taxon>Ochrophyta</taxon>
        <taxon>Bacillariophyta</taxon>
        <taxon>Bacillariophyceae</taxon>
        <taxon>Bacillariophycidae</taxon>
        <taxon>Naviculales</taxon>
        <taxon>Naviculaceae</taxon>
        <taxon>Seminavis</taxon>
    </lineage>
</organism>